<dbReference type="Pfam" id="PF00084">
    <property type="entry name" value="Sushi"/>
    <property type="match status" value="1"/>
</dbReference>
<dbReference type="SMART" id="SM00032">
    <property type="entry name" value="CCP"/>
    <property type="match status" value="2"/>
</dbReference>
<dbReference type="InterPro" id="IPR035976">
    <property type="entry name" value="Sushi/SCR/CCP_sf"/>
</dbReference>
<dbReference type="PROSITE" id="PS50923">
    <property type="entry name" value="SUSHI"/>
    <property type="match status" value="1"/>
</dbReference>
<keyword evidence="2" id="KW-0768">Sushi</keyword>
<dbReference type="Proteomes" id="UP001107558">
    <property type="component" value="Chromosome 1"/>
</dbReference>
<dbReference type="EMBL" id="JADBJN010000001">
    <property type="protein sequence ID" value="KAG5684867.1"/>
    <property type="molecule type" value="Genomic_DNA"/>
</dbReference>
<name>A0A9J6CTC1_POLVA</name>
<evidence type="ECO:0000256" key="3">
    <source>
        <dbReference type="SAM" id="SignalP"/>
    </source>
</evidence>
<accession>A0A9J6CTC1</accession>
<dbReference type="CDD" id="cd00033">
    <property type="entry name" value="CCP"/>
    <property type="match status" value="1"/>
</dbReference>
<sequence length="379" mass="44474">MYRTLFLIAFLWLETTYTWNLNFNTHRSEPYESYHRKNSLLPDSNIKYDYSRSQNAIPPITKTQYYYKTHQGRTVSIPSRGAASRIYVGPDENETESYVTKVDETNIGPRKARRPRGDDEYEYEENRFEPKTFFRAGKLCVKCPPEKILIAKRGLDGVQVEIPQLTTCNDRPISRSLYELETLFSKKHHFILPRGQHSFIAQVVNKKNYSVEHVCTLKYKIIVRTCPPFILKNENVKMKCDISNVWGSKCTFSCKNNNGILSHKEPIVCNDNLQWHGTEPDCIFQHREYYKRIENSIQSCQLPKAPEHAKFSCKVDRDLINEIENELFIPDGTVCRVKCARLYEIGENLQKYSAFQCRNGKWNYTQHDDICTKIHLRKL</sequence>
<keyword evidence="3" id="KW-0732">Signal</keyword>
<evidence type="ECO:0000259" key="4">
    <source>
        <dbReference type="PROSITE" id="PS50923"/>
    </source>
</evidence>
<comment type="caution">
    <text evidence="5">The sequence shown here is derived from an EMBL/GenBank/DDBJ whole genome shotgun (WGS) entry which is preliminary data.</text>
</comment>
<dbReference type="InterPro" id="IPR000436">
    <property type="entry name" value="Sushi_SCR_CCP_dom"/>
</dbReference>
<reference evidence="5" key="1">
    <citation type="submission" date="2021-03" db="EMBL/GenBank/DDBJ databases">
        <title>Chromosome level genome of the anhydrobiotic midge Polypedilum vanderplanki.</title>
        <authorList>
            <person name="Yoshida Y."/>
            <person name="Kikawada T."/>
            <person name="Gusev O."/>
        </authorList>
    </citation>
    <scope>NUCLEOTIDE SEQUENCE</scope>
    <source>
        <strain evidence="5">NIAS01</strain>
        <tissue evidence="5">Whole body or cell culture</tissue>
    </source>
</reference>
<organism evidence="5 6">
    <name type="scientific">Polypedilum vanderplanki</name>
    <name type="common">Sleeping chironomid midge</name>
    <dbReference type="NCBI Taxonomy" id="319348"/>
    <lineage>
        <taxon>Eukaryota</taxon>
        <taxon>Metazoa</taxon>
        <taxon>Ecdysozoa</taxon>
        <taxon>Arthropoda</taxon>
        <taxon>Hexapoda</taxon>
        <taxon>Insecta</taxon>
        <taxon>Pterygota</taxon>
        <taxon>Neoptera</taxon>
        <taxon>Endopterygota</taxon>
        <taxon>Diptera</taxon>
        <taxon>Nematocera</taxon>
        <taxon>Chironomoidea</taxon>
        <taxon>Chironomidae</taxon>
        <taxon>Chironominae</taxon>
        <taxon>Polypedilum</taxon>
        <taxon>Polypedilum</taxon>
    </lineage>
</organism>
<proteinExistence type="predicted"/>
<evidence type="ECO:0000313" key="6">
    <source>
        <dbReference type="Proteomes" id="UP001107558"/>
    </source>
</evidence>
<evidence type="ECO:0000313" key="5">
    <source>
        <dbReference type="EMBL" id="KAG5684867.1"/>
    </source>
</evidence>
<feature type="chain" id="PRO_5039930483" description="Sushi domain-containing protein" evidence="3">
    <location>
        <begin position="19"/>
        <end position="379"/>
    </location>
</feature>
<keyword evidence="1 2" id="KW-1015">Disulfide bond</keyword>
<evidence type="ECO:0000256" key="1">
    <source>
        <dbReference type="ARBA" id="ARBA00023157"/>
    </source>
</evidence>
<feature type="signal peptide" evidence="3">
    <location>
        <begin position="1"/>
        <end position="18"/>
    </location>
</feature>
<comment type="caution">
    <text evidence="2">Lacks conserved residue(s) required for the propagation of feature annotation.</text>
</comment>
<dbReference type="Gene3D" id="2.10.70.10">
    <property type="entry name" value="Complement Module, domain 1"/>
    <property type="match status" value="1"/>
</dbReference>
<feature type="domain" description="Sushi" evidence="4">
    <location>
        <begin position="224"/>
        <end position="284"/>
    </location>
</feature>
<dbReference type="SUPFAM" id="SSF57535">
    <property type="entry name" value="Complement control module/SCR domain"/>
    <property type="match status" value="1"/>
</dbReference>
<keyword evidence="6" id="KW-1185">Reference proteome</keyword>
<gene>
    <name evidence="5" type="ORF">PVAND_014077</name>
</gene>
<protein>
    <recommendedName>
        <fullName evidence="4">Sushi domain-containing protein</fullName>
    </recommendedName>
</protein>
<dbReference type="OrthoDB" id="406096at2759"/>
<dbReference type="AlphaFoldDB" id="A0A9J6CTC1"/>
<evidence type="ECO:0000256" key="2">
    <source>
        <dbReference type="PROSITE-ProRule" id="PRU00302"/>
    </source>
</evidence>
<feature type="disulfide bond" evidence="2">
    <location>
        <begin position="226"/>
        <end position="269"/>
    </location>
</feature>